<dbReference type="Proteomes" id="UP000036027">
    <property type="component" value="Unassembled WGS sequence"/>
</dbReference>
<evidence type="ECO:0000256" key="7">
    <source>
        <dbReference type="ARBA" id="ARBA00023136"/>
    </source>
</evidence>
<dbReference type="Gene3D" id="3.10.20.310">
    <property type="entry name" value="membrane protein fhac"/>
    <property type="match status" value="1"/>
</dbReference>
<evidence type="ECO:0000313" key="11">
    <source>
        <dbReference type="EMBL" id="KLT72964.1"/>
    </source>
</evidence>
<evidence type="ECO:0000256" key="6">
    <source>
        <dbReference type="ARBA" id="ARBA00022989"/>
    </source>
</evidence>
<evidence type="ECO:0000256" key="2">
    <source>
        <dbReference type="ARBA" id="ARBA00022475"/>
    </source>
</evidence>
<dbReference type="GO" id="GO:0043093">
    <property type="term" value="P:FtsZ-dependent cytokinesis"/>
    <property type="evidence" value="ECO:0007669"/>
    <property type="project" value="UniProtKB-UniRule"/>
</dbReference>
<dbReference type="InterPro" id="IPR026579">
    <property type="entry name" value="FtsQ"/>
</dbReference>
<comment type="subunit">
    <text evidence="9">Part of a complex composed of FtsB, FtsL and FtsQ.</text>
</comment>
<evidence type="ECO:0000259" key="10">
    <source>
        <dbReference type="PROSITE" id="PS51779"/>
    </source>
</evidence>
<dbReference type="PROSITE" id="PS51779">
    <property type="entry name" value="POTRA"/>
    <property type="match status" value="1"/>
</dbReference>
<keyword evidence="3 9" id="KW-0997">Cell inner membrane</keyword>
<comment type="similarity">
    <text evidence="9">Belongs to the FtsQ/DivIB family. FtsQ subfamily.</text>
</comment>
<sequence length="246" mass="28263">MWDNASAMRRITRWLLTLVVLMLLGAGGVWLYNSPYLPIKQVKIEGELKYTGGKELQTIAQQYIRGNILKADLNGAREAFEKLPWIASAQVRRKIPDTVEISLVERVPVARWKDSALVDSEGNIFKAPSDEVFPEFDGQPGHAKDMVTHYQHFKSLLAPLNLKITKLEYTARSAWSLVLDNGISIRLGRENENERLQRFARLWPDLLKSQQNRLDYVDMRYKDGFAVRMREAEEDMPSETAAEDQQ</sequence>
<dbReference type="GO" id="GO:0005886">
    <property type="term" value="C:plasma membrane"/>
    <property type="evidence" value="ECO:0007669"/>
    <property type="project" value="UniProtKB-SubCell"/>
</dbReference>
<dbReference type="PANTHER" id="PTHR35851:SF1">
    <property type="entry name" value="CELL DIVISION PROTEIN FTSQ"/>
    <property type="match status" value="1"/>
</dbReference>
<evidence type="ECO:0000256" key="9">
    <source>
        <dbReference type="HAMAP-Rule" id="MF_00911"/>
    </source>
</evidence>
<dbReference type="InterPro" id="IPR005548">
    <property type="entry name" value="Cell_div_FtsQ/DivIB_C"/>
</dbReference>
<keyword evidence="12" id="KW-1185">Reference proteome</keyword>
<gene>
    <name evidence="9" type="primary">ftsQ</name>
    <name evidence="11" type="ORF">PL75_05585</name>
</gene>
<keyword evidence="6 9" id="KW-1133">Transmembrane helix</keyword>
<dbReference type="EMBL" id="JTDO01000007">
    <property type="protein sequence ID" value="KLT72964.1"/>
    <property type="molecule type" value="Genomic_DNA"/>
</dbReference>
<dbReference type="Pfam" id="PF08478">
    <property type="entry name" value="POTRA_1"/>
    <property type="match status" value="1"/>
</dbReference>
<dbReference type="InterPro" id="IPR013685">
    <property type="entry name" value="POTRA_FtsQ_type"/>
</dbReference>
<dbReference type="STRING" id="1470200.PL75_05585"/>
<protein>
    <recommendedName>
        <fullName evidence="9">Cell division protein FtsQ</fullName>
    </recommendedName>
</protein>
<evidence type="ECO:0000256" key="8">
    <source>
        <dbReference type="ARBA" id="ARBA00023306"/>
    </source>
</evidence>
<dbReference type="OrthoDB" id="9790370at2"/>
<evidence type="ECO:0000256" key="5">
    <source>
        <dbReference type="ARBA" id="ARBA00022692"/>
    </source>
</evidence>
<dbReference type="PATRIC" id="fig|1470200.3.peg.2304"/>
<keyword evidence="7 9" id="KW-0472">Membrane</keyword>
<keyword evidence="2 9" id="KW-1003">Cell membrane</keyword>
<evidence type="ECO:0000313" key="12">
    <source>
        <dbReference type="Proteomes" id="UP000036027"/>
    </source>
</evidence>
<evidence type="ECO:0000256" key="3">
    <source>
        <dbReference type="ARBA" id="ARBA00022519"/>
    </source>
</evidence>
<keyword evidence="4 9" id="KW-0132">Cell division</keyword>
<evidence type="ECO:0000256" key="4">
    <source>
        <dbReference type="ARBA" id="ARBA00022618"/>
    </source>
</evidence>
<dbReference type="PANTHER" id="PTHR35851">
    <property type="entry name" value="CELL DIVISION PROTEIN FTSQ"/>
    <property type="match status" value="1"/>
</dbReference>
<keyword evidence="8 9" id="KW-0131">Cell cycle</keyword>
<dbReference type="InterPro" id="IPR034746">
    <property type="entry name" value="POTRA"/>
</dbReference>
<dbReference type="InterPro" id="IPR045335">
    <property type="entry name" value="FtsQ_C_sf"/>
</dbReference>
<proteinExistence type="inferred from homology"/>
<reference evidence="11 12" key="1">
    <citation type="submission" date="2014-11" db="EMBL/GenBank/DDBJ databases">
        <title>Genome of a novel goose pathogen.</title>
        <authorList>
            <person name="Hansen C.M."/>
            <person name="Hueffer K."/>
            <person name="Choi S.C."/>
        </authorList>
    </citation>
    <scope>NUCLEOTIDE SEQUENCE [LARGE SCALE GENOMIC DNA]</scope>
    <source>
        <strain evidence="11 12">KH1503</strain>
    </source>
</reference>
<keyword evidence="5 9" id="KW-0812">Transmembrane</keyword>
<dbReference type="GO" id="GO:0090529">
    <property type="term" value="P:cell septum assembly"/>
    <property type="evidence" value="ECO:0007669"/>
    <property type="project" value="InterPro"/>
</dbReference>
<comment type="function">
    <text evidence="9">Essential cell division protein. May link together the upstream cell division proteins, which are predominantly cytoplasmic, with the downstream cell division proteins, which are predominantly periplasmic. May control correct divisome assembly.</text>
</comment>
<name>A0A0J0YS74_9NEIS</name>
<dbReference type="RefSeq" id="WP_047760941.1">
    <property type="nucleotide sequence ID" value="NZ_CP091510.1"/>
</dbReference>
<dbReference type="Gene3D" id="3.40.50.11690">
    <property type="entry name" value="Cell division protein FtsQ/DivIB"/>
    <property type="match status" value="1"/>
</dbReference>
<feature type="domain" description="POTRA" evidence="10">
    <location>
        <begin position="37"/>
        <end position="106"/>
    </location>
</feature>
<dbReference type="Pfam" id="PF03799">
    <property type="entry name" value="FtsQ_DivIB_C"/>
    <property type="match status" value="1"/>
</dbReference>
<dbReference type="GO" id="GO:0032153">
    <property type="term" value="C:cell division site"/>
    <property type="evidence" value="ECO:0007669"/>
    <property type="project" value="UniProtKB-UniRule"/>
</dbReference>
<dbReference type="HAMAP" id="MF_00911">
    <property type="entry name" value="FtsQ_subfam"/>
    <property type="match status" value="1"/>
</dbReference>
<comment type="subcellular location">
    <subcellularLocation>
        <location evidence="9">Cell inner membrane</location>
        <topology evidence="9">Single-pass type II membrane protein</topology>
    </subcellularLocation>
    <subcellularLocation>
        <location evidence="1">Membrane</location>
    </subcellularLocation>
    <text evidence="9">Localizes to the division septum.</text>
</comment>
<comment type="caution">
    <text evidence="11">The sequence shown here is derived from an EMBL/GenBank/DDBJ whole genome shotgun (WGS) entry which is preliminary data.</text>
</comment>
<dbReference type="AlphaFoldDB" id="A0A0J0YS74"/>
<accession>A0A0J0YS74</accession>
<evidence type="ECO:0000256" key="1">
    <source>
        <dbReference type="ARBA" id="ARBA00004370"/>
    </source>
</evidence>
<organism evidence="11 12">
    <name type="scientific">Neisseria arctica</name>
    <dbReference type="NCBI Taxonomy" id="1470200"/>
    <lineage>
        <taxon>Bacteria</taxon>
        <taxon>Pseudomonadati</taxon>
        <taxon>Pseudomonadota</taxon>
        <taxon>Betaproteobacteria</taxon>
        <taxon>Neisseriales</taxon>
        <taxon>Neisseriaceae</taxon>
        <taxon>Neisseria</taxon>
    </lineage>
</organism>